<dbReference type="InterPro" id="IPR000922">
    <property type="entry name" value="Lectin_gal-bd_dom"/>
</dbReference>
<reference evidence="4" key="1">
    <citation type="submission" date="2012-12" db="EMBL/GenBank/DDBJ databases">
        <authorList>
            <person name="Hellsten U."/>
            <person name="Grimwood J."/>
            <person name="Chapman J.A."/>
            <person name="Shapiro H."/>
            <person name="Aerts A."/>
            <person name="Otillar R.P."/>
            <person name="Terry A.Y."/>
            <person name="Boore J.L."/>
            <person name="Simakov O."/>
            <person name="Marletaz F."/>
            <person name="Cho S.-J."/>
            <person name="Edsinger-Gonzales E."/>
            <person name="Havlak P."/>
            <person name="Kuo D.-H."/>
            <person name="Larsson T."/>
            <person name="Lv J."/>
            <person name="Arendt D."/>
            <person name="Savage R."/>
            <person name="Osoegawa K."/>
            <person name="de Jong P."/>
            <person name="Lindberg D.R."/>
            <person name="Seaver E.C."/>
            <person name="Weisblat D.A."/>
            <person name="Putnam N.H."/>
            <person name="Grigoriev I.V."/>
            <person name="Rokhsar D.S."/>
        </authorList>
    </citation>
    <scope>NUCLEOTIDE SEQUENCE</scope>
</reference>
<dbReference type="EMBL" id="KB097717">
    <property type="protein sequence ID" value="ESN91122.1"/>
    <property type="molecule type" value="Genomic_DNA"/>
</dbReference>
<evidence type="ECO:0000259" key="1">
    <source>
        <dbReference type="Pfam" id="PF02140"/>
    </source>
</evidence>
<dbReference type="InParanoid" id="T1FHW8"/>
<reference evidence="3" key="3">
    <citation type="submission" date="2015-06" db="UniProtKB">
        <authorList>
            <consortium name="EnsemblMetazoa"/>
        </authorList>
    </citation>
    <scope>IDENTIFICATION</scope>
</reference>
<dbReference type="KEGG" id="hro:HELRODRAFT_182196"/>
<dbReference type="EnsemblMetazoa" id="HelroT182196">
    <property type="protein sequence ID" value="HelroP182196"/>
    <property type="gene ID" value="HelroG182196"/>
</dbReference>
<evidence type="ECO:0000313" key="4">
    <source>
        <dbReference type="Proteomes" id="UP000015101"/>
    </source>
</evidence>
<proteinExistence type="predicted"/>
<dbReference type="Pfam" id="PF02140">
    <property type="entry name" value="SUEL_Lectin"/>
    <property type="match status" value="1"/>
</dbReference>
<dbReference type="HOGENOM" id="CLU_736263_0_0_1"/>
<evidence type="ECO:0000313" key="3">
    <source>
        <dbReference type="EnsemblMetazoa" id="HelroP182196"/>
    </source>
</evidence>
<reference evidence="2 4" key="2">
    <citation type="journal article" date="2013" name="Nature">
        <title>Insights into bilaterian evolution from three spiralian genomes.</title>
        <authorList>
            <person name="Simakov O."/>
            <person name="Marletaz F."/>
            <person name="Cho S.J."/>
            <person name="Edsinger-Gonzales E."/>
            <person name="Havlak P."/>
            <person name="Hellsten U."/>
            <person name="Kuo D.H."/>
            <person name="Larsson T."/>
            <person name="Lv J."/>
            <person name="Arendt D."/>
            <person name="Savage R."/>
            <person name="Osoegawa K."/>
            <person name="de Jong P."/>
            <person name="Grimwood J."/>
            <person name="Chapman J.A."/>
            <person name="Shapiro H."/>
            <person name="Aerts A."/>
            <person name="Otillar R.P."/>
            <person name="Terry A.Y."/>
            <person name="Boore J.L."/>
            <person name="Grigoriev I.V."/>
            <person name="Lindberg D.R."/>
            <person name="Seaver E.C."/>
            <person name="Weisblat D.A."/>
            <person name="Putnam N.H."/>
            <person name="Rokhsar D.S."/>
        </authorList>
    </citation>
    <scope>NUCLEOTIDE SEQUENCE</scope>
</reference>
<dbReference type="CDD" id="cd22823">
    <property type="entry name" value="Gal_Rha_Lectin"/>
    <property type="match status" value="1"/>
</dbReference>
<gene>
    <name evidence="3" type="primary">20208417</name>
    <name evidence="2" type="ORF">HELRODRAFT_182196</name>
</gene>
<dbReference type="Gene3D" id="2.60.120.740">
    <property type="match status" value="1"/>
</dbReference>
<dbReference type="RefSeq" id="XP_009030751.1">
    <property type="nucleotide sequence ID" value="XM_009032503.1"/>
</dbReference>
<dbReference type="CTD" id="20208417"/>
<dbReference type="Proteomes" id="UP000015101">
    <property type="component" value="Unassembled WGS sequence"/>
</dbReference>
<dbReference type="EMBL" id="AMQM01008023">
    <property type="status" value="NOT_ANNOTATED_CDS"/>
    <property type="molecule type" value="Genomic_DNA"/>
</dbReference>
<evidence type="ECO:0000313" key="2">
    <source>
        <dbReference type="EMBL" id="ESN91122.1"/>
    </source>
</evidence>
<dbReference type="PANTHER" id="PTHR46780">
    <property type="entry name" value="PROTEIN EVA-1"/>
    <property type="match status" value="1"/>
</dbReference>
<feature type="domain" description="SUEL-type lectin" evidence="1">
    <location>
        <begin position="27"/>
        <end position="108"/>
    </location>
</feature>
<accession>T1FHW8</accession>
<dbReference type="GO" id="GO:0030246">
    <property type="term" value="F:carbohydrate binding"/>
    <property type="evidence" value="ECO:0007669"/>
    <property type="project" value="InterPro"/>
</dbReference>
<dbReference type="InterPro" id="IPR043159">
    <property type="entry name" value="Lectin_gal-bd_sf"/>
</dbReference>
<protein>
    <recommendedName>
        <fullName evidence="1">SUEL-type lectin domain-containing protein</fullName>
    </recommendedName>
</protein>
<dbReference type="AlphaFoldDB" id="T1FHW8"/>
<organism evidence="3 4">
    <name type="scientific">Helobdella robusta</name>
    <name type="common">Californian leech</name>
    <dbReference type="NCBI Taxonomy" id="6412"/>
    <lineage>
        <taxon>Eukaryota</taxon>
        <taxon>Metazoa</taxon>
        <taxon>Spiralia</taxon>
        <taxon>Lophotrochozoa</taxon>
        <taxon>Annelida</taxon>
        <taxon>Clitellata</taxon>
        <taxon>Hirudinea</taxon>
        <taxon>Rhynchobdellida</taxon>
        <taxon>Glossiphoniidae</taxon>
        <taxon>Helobdella</taxon>
    </lineage>
</organism>
<dbReference type="GeneID" id="20208417"/>
<keyword evidence="4" id="KW-1185">Reference proteome</keyword>
<sequence>MPMWLMMMKGREKFTREFCQDEHVQITCTRPHDVIVILEAKYGRMKIGKCVKGDYGGTGCVMDALFHLDHMCTGAQECRFRVFDATTLRERTACPEDVAAYIEVTYACVRALETESNECLVHKRITTQARATTSTLSTTTSTKHLNNNNNIINNNDDDDDRIYLSSVQTLKHNFASPSCPWLITTTRGQQITLYLRYVSPEYQESTDKYRKHNTDHQKYRHGNSLQNSNRFKTDFKPICYDLLTIEDIDQIITNRRMLTNIILPSTNNNINSIRHIPIPDHVTRVTTCHATGGEESELLKSKFSNVVVTTVAKQQLEGLGRFLLRYKAAYKLEEKCKKIAETRNQVLNLIPNVARTEAQKRTELKKRKSYEEKKER</sequence>
<name>T1FHW8_HELRO</name>